<protein>
    <recommendedName>
        <fullName evidence="2">Endonuclease/exonuclease/phosphatase domain-containing protein</fullName>
    </recommendedName>
</protein>
<name>A0A834H6S9_RHOSS</name>
<dbReference type="SUPFAM" id="SSF56219">
    <property type="entry name" value="DNase I-like"/>
    <property type="match status" value="1"/>
</dbReference>
<dbReference type="Gene3D" id="3.60.10.10">
    <property type="entry name" value="Endonuclease/exonuclease/phosphatase"/>
    <property type="match status" value="1"/>
</dbReference>
<dbReference type="Pfam" id="PF03372">
    <property type="entry name" value="Exo_endo_phos"/>
    <property type="match status" value="1"/>
</dbReference>
<dbReference type="OrthoDB" id="1741517at2759"/>
<feature type="transmembrane region" description="Helical" evidence="1">
    <location>
        <begin position="21"/>
        <end position="38"/>
    </location>
</feature>
<evidence type="ECO:0000313" key="4">
    <source>
        <dbReference type="Proteomes" id="UP000626092"/>
    </source>
</evidence>
<comment type="caution">
    <text evidence="3">The sequence shown here is derived from an EMBL/GenBank/DDBJ whole genome shotgun (WGS) entry which is preliminary data.</text>
</comment>
<accession>A0A834H6S9</accession>
<dbReference type="InterPro" id="IPR036691">
    <property type="entry name" value="Endo/exonu/phosph_ase_sf"/>
</dbReference>
<proteinExistence type="predicted"/>
<keyword evidence="4" id="KW-1185">Reference proteome</keyword>
<dbReference type="GO" id="GO:0003824">
    <property type="term" value="F:catalytic activity"/>
    <property type="evidence" value="ECO:0007669"/>
    <property type="project" value="InterPro"/>
</dbReference>
<keyword evidence="1" id="KW-1133">Transmembrane helix</keyword>
<dbReference type="EMBL" id="WJXA01000003">
    <property type="protein sequence ID" value="KAF7148628.1"/>
    <property type="molecule type" value="Genomic_DNA"/>
</dbReference>
<evidence type="ECO:0000259" key="2">
    <source>
        <dbReference type="Pfam" id="PF03372"/>
    </source>
</evidence>
<dbReference type="Proteomes" id="UP000626092">
    <property type="component" value="Unassembled WGS sequence"/>
</dbReference>
<dbReference type="InterPro" id="IPR005135">
    <property type="entry name" value="Endo/exonuclease/phosphatase"/>
</dbReference>
<evidence type="ECO:0000313" key="3">
    <source>
        <dbReference type="EMBL" id="KAF7148628.1"/>
    </source>
</evidence>
<organism evidence="3 4">
    <name type="scientific">Rhododendron simsii</name>
    <name type="common">Sims's rhododendron</name>
    <dbReference type="NCBI Taxonomy" id="118357"/>
    <lineage>
        <taxon>Eukaryota</taxon>
        <taxon>Viridiplantae</taxon>
        <taxon>Streptophyta</taxon>
        <taxon>Embryophyta</taxon>
        <taxon>Tracheophyta</taxon>
        <taxon>Spermatophyta</taxon>
        <taxon>Magnoliopsida</taxon>
        <taxon>eudicotyledons</taxon>
        <taxon>Gunneridae</taxon>
        <taxon>Pentapetalae</taxon>
        <taxon>asterids</taxon>
        <taxon>Ericales</taxon>
        <taxon>Ericaceae</taxon>
        <taxon>Ericoideae</taxon>
        <taxon>Rhodoreae</taxon>
        <taxon>Rhododendron</taxon>
    </lineage>
</organism>
<evidence type="ECO:0000256" key="1">
    <source>
        <dbReference type="SAM" id="Phobius"/>
    </source>
</evidence>
<gene>
    <name evidence="3" type="ORF">RHSIM_Rhsim03G0080700</name>
</gene>
<feature type="domain" description="Endonuclease/exonuclease/phosphatase" evidence="2">
    <location>
        <begin position="27"/>
        <end position="191"/>
    </location>
</feature>
<dbReference type="PANTHER" id="PTHR33710:SF71">
    <property type="entry name" value="ENDONUCLEASE_EXONUCLEASE_PHOSPHATASE DOMAIN-CONTAINING PROTEIN"/>
    <property type="match status" value="1"/>
</dbReference>
<dbReference type="PANTHER" id="PTHR33710">
    <property type="entry name" value="BNAC02G09200D PROTEIN"/>
    <property type="match status" value="1"/>
</dbReference>
<reference evidence="3" key="1">
    <citation type="submission" date="2019-11" db="EMBL/GenBank/DDBJ databases">
        <authorList>
            <person name="Liu Y."/>
            <person name="Hou J."/>
            <person name="Li T.-Q."/>
            <person name="Guan C.-H."/>
            <person name="Wu X."/>
            <person name="Wu H.-Z."/>
            <person name="Ling F."/>
            <person name="Zhang R."/>
            <person name="Shi X.-G."/>
            <person name="Ren J.-P."/>
            <person name="Chen E.-F."/>
            <person name="Sun J.-M."/>
        </authorList>
    </citation>
    <scope>NUCLEOTIDE SEQUENCE</scope>
    <source>
        <strain evidence="3">Adult_tree_wgs_1</strain>
        <tissue evidence="3">Leaves</tissue>
    </source>
</reference>
<sequence>METKNNKVKLETFRRKFRFPLSFYVDPVGLSGGLALWWTNNVGIEFEQANKNIMHVAVNDKASNVYWASTFVYGCPSRSGRQEVWDCIKSIARSESLPWLCMGDFNQVLVADDKFGGHPPSQNALASFHDMISACGLVDLEFKGPKFTWRNNRSEDNFIMERIDMAFANAGWRELYEHAIVFVEAAVGSDHNPLILNTDVPLNKVGKPFRFESFWLSDEECSIVVSEVWNQGQEGPVMLSVCKKLRACKERLKEWSRTKFGDLRLKIAATQDRMLEIQTLLEKGVNQHLVAEEKSLERELEDLWQKDAMYWHQRSRIKWLQMGDKNSRFFHLSTIQRRQRNQIMRLKDKWGNWKSEPKEIAGIIKQHFQELYEGPPVRDFGDVISLIDPLILPECNARLVREVTKEEVKSAVFDLGPLRAPGSDGFLGLFYQRKAMKRYTEIDALVLLTATHIM</sequence>
<keyword evidence="1" id="KW-0812">Transmembrane</keyword>
<keyword evidence="1" id="KW-0472">Membrane</keyword>
<dbReference type="AlphaFoldDB" id="A0A834H6S9"/>